<keyword evidence="3" id="KW-1185">Reference proteome</keyword>
<dbReference type="EMBL" id="JAWIZZ010000047">
    <property type="protein sequence ID" value="KAK5779486.1"/>
    <property type="molecule type" value="Genomic_DNA"/>
</dbReference>
<evidence type="ECO:0000256" key="1">
    <source>
        <dbReference type="SAM" id="MobiDB-lite"/>
    </source>
</evidence>
<proteinExistence type="predicted"/>
<gene>
    <name evidence="2" type="ORF">RI543_003377</name>
</gene>
<feature type="region of interest" description="Disordered" evidence="1">
    <location>
        <begin position="52"/>
        <end position="72"/>
    </location>
</feature>
<dbReference type="AlphaFoldDB" id="A0AAN8A819"/>
<reference evidence="3" key="1">
    <citation type="submission" date="2023-07" db="EMBL/GenBank/DDBJ databases">
        <title>A draft genome of Kazachstania heterogenica Y-27499.</title>
        <authorList>
            <person name="Donic C."/>
            <person name="Kralova J.S."/>
            <person name="Fidel L."/>
            <person name="Ben-Dor S."/>
            <person name="Jung S."/>
        </authorList>
    </citation>
    <scope>NUCLEOTIDE SEQUENCE [LARGE SCALE GENOMIC DNA]</scope>
    <source>
        <strain evidence="3">Y27499</strain>
    </source>
</reference>
<dbReference type="Proteomes" id="UP001306508">
    <property type="component" value="Unassembled WGS sequence"/>
</dbReference>
<comment type="caution">
    <text evidence="2">The sequence shown here is derived from an EMBL/GenBank/DDBJ whole genome shotgun (WGS) entry which is preliminary data.</text>
</comment>
<name>A0AAN8A819_9SACH</name>
<dbReference type="Pfam" id="PF22044">
    <property type="entry name" value="SPO24"/>
    <property type="match status" value="1"/>
</dbReference>
<protein>
    <submittedName>
        <fullName evidence="2">Uncharacterized protein</fullName>
    </submittedName>
</protein>
<organism evidence="2 3">
    <name type="scientific">Arxiozyma heterogenica</name>
    <dbReference type="NCBI Taxonomy" id="278026"/>
    <lineage>
        <taxon>Eukaryota</taxon>
        <taxon>Fungi</taxon>
        <taxon>Dikarya</taxon>
        <taxon>Ascomycota</taxon>
        <taxon>Saccharomycotina</taxon>
        <taxon>Saccharomycetes</taxon>
        <taxon>Saccharomycetales</taxon>
        <taxon>Saccharomycetaceae</taxon>
        <taxon>Arxiozyma</taxon>
    </lineage>
</organism>
<accession>A0AAN8A819</accession>
<evidence type="ECO:0000313" key="2">
    <source>
        <dbReference type="EMBL" id="KAK5779486.1"/>
    </source>
</evidence>
<sequence length="107" mass="12263">MNIGYIWNTELSYFSITFFELQILPYKQTKQQISMHFLALLPESSNNQPFVIPNLSPVSRPSSRKNSDASVTDLDPLEKSFLINAINSNKIGEQDTQKERRNSLTLL</sequence>
<evidence type="ECO:0000313" key="3">
    <source>
        <dbReference type="Proteomes" id="UP001306508"/>
    </source>
</evidence>
<dbReference type="InterPro" id="IPR054415">
    <property type="entry name" value="SPO24"/>
</dbReference>